<dbReference type="AlphaFoldDB" id="A0A1I7YBZ4"/>
<dbReference type="PANTHER" id="PTHR14677:SF20">
    <property type="entry name" value="ZINC FINGER AN1-TYPE CONTAINING 2A-RELATED"/>
    <property type="match status" value="1"/>
</dbReference>
<dbReference type="GO" id="GO:0005783">
    <property type="term" value="C:endoplasmic reticulum"/>
    <property type="evidence" value="ECO:0007669"/>
    <property type="project" value="TreeGrafter"/>
</dbReference>
<keyword evidence="1" id="KW-0479">Metal-binding</keyword>
<reference evidence="8" key="1">
    <citation type="submission" date="2016-11" db="UniProtKB">
        <authorList>
            <consortium name="WormBaseParasite"/>
        </authorList>
    </citation>
    <scope>IDENTIFICATION</scope>
</reference>
<dbReference type="GO" id="GO:0043161">
    <property type="term" value="P:proteasome-mediated ubiquitin-dependent protein catabolic process"/>
    <property type="evidence" value="ECO:0007669"/>
    <property type="project" value="TreeGrafter"/>
</dbReference>
<evidence type="ECO:0000313" key="8">
    <source>
        <dbReference type="WBParaSite" id="L893_g14820.t2"/>
    </source>
</evidence>
<evidence type="ECO:0000256" key="4">
    <source>
        <dbReference type="ARBA" id="ARBA00022833"/>
    </source>
</evidence>
<dbReference type="InterPro" id="IPR000058">
    <property type="entry name" value="Znf_AN1"/>
</dbReference>
<sequence>MAEFPDFGVHCAQETCNQLDYLPVRCDMCSKSFCSAHSSYEEHNCLKSRVKDIRVPTCPKCSKPVPTAKNEKFEDRLKKHLDNNCVEIKTKIFHSYCGVEKCRRKEVKCPTVIYSNPMGLLQLLPITCTMCKNQFCLAHRHTESHDCKAKEDTRKFIRKGPFLVPRATVKAC</sequence>
<accession>A0A1I7YBZ4</accession>
<proteinExistence type="predicted"/>
<name>A0A1I7YBZ4_9BILA</name>
<dbReference type="Proteomes" id="UP000095287">
    <property type="component" value="Unplaced"/>
</dbReference>
<dbReference type="InterPro" id="IPR057357">
    <property type="entry name" value="Znf-C2H2_ZFAND2A/B"/>
</dbReference>
<protein>
    <submittedName>
        <fullName evidence="8">AN1-type zinc finger protein 2A</fullName>
    </submittedName>
</protein>
<feature type="domain" description="AN1-type" evidence="6">
    <location>
        <begin position="5"/>
        <end position="53"/>
    </location>
</feature>
<dbReference type="Gene3D" id="4.10.1110.10">
    <property type="entry name" value="AN1-like Zinc finger"/>
    <property type="match status" value="2"/>
</dbReference>
<evidence type="ECO:0000256" key="2">
    <source>
        <dbReference type="ARBA" id="ARBA00022737"/>
    </source>
</evidence>
<evidence type="ECO:0000313" key="7">
    <source>
        <dbReference type="Proteomes" id="UP000095287"/>
    </source>
</evidence>
<dbReference type="Pfam" id="PF01428">
    <property type="entry name" value="zf-AN1"/>
    <property type="match status" value="2"/>
</dbReference>
<dbReference type="SUPFAM" id="SSF118310">
    <property type="entry name" value="AN1-like Zinc finger"/>
    <property type="match status" value="2"/>
</dbReference>
<evidence type="ECO:0000256" key="3">
    <source>
        <dbReference type="ARBA" id="ARBA00022771"/>
    </source>
</evidence>
<dbReference type="WBParaSite" id="L893_g14820.t2">
    <property type="protein sequence ID" value="L893_g14820.t2"/>
    <property type="gene ID" value="L893_g14820"/>
</dbReference>
<keyword evidence="3 5" id="KW-0863">Zinc-finger</keyword>
<evidence type="ECO:0000259" key="6">
    <source>
        <dbReference type="PROSITE" id="PS51039"/>
    </source>
</evidence>
<dbReference type="PANTHER" id="PTHR14677">
    <property type="entry name" value="ARSENITE INDUCUBLE RNA ASSOCIATED PROTEIN AIP-1-RELATED"/>
    <property type="match status" value="1"/>
</dbReference>
<dbReference type="PROSITE" id="PS51039">
    <property type="entry name" value="ZF_AN1"/>
    <property type="match status" value="1"/>
</dbReference>
<evidence type="ECO:0000256" key="1">
    <source>
        <dbReference type="ARBA" id="ARBA00022723"/>
    </source>
</evidence>
<dbReference type="GO" id="GO:0008270">
    <property type="term" value="F:zinc ion binding"/>
    <property type="evidence" value="ECO:0007669"/>
    <property type="project" value="UniProtKB-KW"/>
</dbReference>
<keyword evidence="2" id="KW-0677">Repeat</keyword>
<dbReference type="GO" id="GO:0045047">
    <property type="term" value="P:protein targeting to ER"/>
    <property type="evidence" value="ECO:0007669"/>
    <property type="project" value="TreeGrafter"/>
</dbReference>
<dbReference type="SMART" id="SM00154">
    <property type="entry name" value="ZnF_AN1"/>
    <property type="match status" value="2"/>
</dbReference>
<keyword evidence="4" id="KW-0862">Zinc</keyword>
<keyword evidence="7" id="KW-1185">Reference proteome</keyword>
<evidence type="ECO:0000256" key="5">
    <source>
        <dbReference type="PROSITE-ProRule" id="PRU00449"/>
    </source>
</evidence>
<organism evidence="7 8">
    <name type="scientific">Steinernema glaseri</name>
    <dbReference type="NCBI Taxonomy" id="37863"/>
    <lineage>
        <taxon>Eukaryota</taxon>
        <taxon>Metazoa</taxon>
        <taxon>Ecdysozoa</taxon>
        <taxon>Nematoda</taxon>
        <taxon>Chromadorea</taxon>
        <taxon>Rhabditida</taxon>
        <taxon>Tylenchina</taxon>
        <taxon>Panagrolaimomorpha</taxon>
        <taxon>Strongyloidoidea</taxon>
        <taxon>Steinernematidae</taxon>
        <taxon>Steinernema</taxon>
    </lineage>
</organism>
<dbReference type="Pfam" id="PF25403">
    <property type="entry name" value="zf-C2H2_ZFAND2"/>
    <property type="match status" value="1"/>
</dbReference>
<dbReference type="InterPro" id="IPR035896">
    <property type="entry name" value="AN1-like_Znf"/>
</dbReference>